<proteinExistence type="predicted"/>
<dbReference type="EMBL" id="PIPS01000003">
    <property type="protein sequence ID" value="RUO42469.1"/>
    <property type="molecule type" value="Genomic_DNA"/>
</dbReference>
<evidence type="ECO:0000313" key="4">
    <source>
        <dbReference type="EMBL" id="RUO42469.1"/>
    </source>
</evidence>
<dbReference type="Gene3D" id="3.40.50.1820">
    <property type="entry name" value="alpha/beta hydrolase"/>
    <property type="match status" value="1"/>
</dbReference>
<keyword evidence="2" id="KW-0732">Signal</keyword>
<organism evidence="4 5">
    <name type="scientific">Idiomarina aquatica</name>
    <dbReference type="NCBI Taxonomy" id="1327752"/>
    <lineage>
        <taxon>Bacteria</taxon>
        <taxon>Pseudomonadati</taxon>
        <taxon>Pseudomonadota</taxon>
        <taxon>Gammaproteobacteria</taxon>
        <taxon>Alteromonadales</taxon>
        <taxon>Idiomarinaceae</taxon>
        <taxon>Idiomarina</taxon>
    </lineage>
</organism>
<keyword evidence="1 4" id="KW-0378">Hydrolase</keyword>
<comment type="caution">
    <text evidence="4">The sequence shown here is derived from an EMBL/GenBank/DDBJ whole genome shotgun (WGS) entry which is preliminary data.</text>
</comment>
<reference evidence="5" key="1">
    <citation type="journal article" date="2018" name="Front. Microbiol.">
        <title>Genome-Based Analysis Reveals the Taxonomy and Diversity of the Family Idiomarinaceae.</title>
        <authorList>
            <person name="Liu Y."/>
            <person name="Lai Q."/>
            <person name="Shao Z."/>
        </authorList>
    </citation>
    <scope>NUCLEOTIDE SEQUENCE [LARGE SCALE GENOMIC DNA]</scope>
    <source>
        <strain evidence="5">SN-14</strain>
    </source>
</reference>
<feature type="chain" id="PRO_5041661066" evidence="2">
    <location>
        <begin position="23"/>
        <end position="269"/>
    </location>
</feature>
<dbReference type="SUPFAM" id="SSF53474">
    <property type="entry name" value="alpha/beta-Hydrolases"/>
    <property type="match status" value="1"/>
</dbReference>
<evidence type="ECO:0000313" key="5">
    <source>
        <dbReference type="Proteomes" id="UP000286680"/>
    </source>
</evidence>
<evidence type="ECO:0000256" key="1">
    <source>
        <dbReference type="ARBA" id="ARBA00022801"/>
    </source>
</evidence>
<accession>A0AA94JCI4</accession>
<dbReference type="Pfam" id="PF20434">
    <property type="entry name" value="BD-FAE"/>
    <property type="match status" value="1"/>
</dbReference>
<dbReference type="PANTHER" id="PTHR48081">
    <property type="entry name" value="AB HYDROLASE SUPERFAMILY PROTEIN C4A8.06C"/>
    <property type="match status" value="1"/>
</dbReference>
<dbReference type="Proteomes" id="UP000286680">
    <property type="component" value="Unassembled WGS sequence"/>
</dbReference>
<dbReference type="InterPro" id="IPR050300">
    <property type="entry name" value="GDXG_lipolytic_enzyme"/>
</dbReference>
<protein>
    <submittedName>
        <fullName evidence="4">Alpha/beta hydrolase</fullName>
    </submittedName>
</protein>
<feature type="domain" description="BD-FAE-like" evidence="3">
    <location>
        <begin position="59"/>
        <end position="236"/>
    </location>
</feature>
<dbReference type="RefSeq" id="WP_126820195.1">
    <property type="nucleotide sequence ID" value="NZ_PIPS01000003.1"/>
</dbReference>
<gene>
    <name evidence="4" type="ORF">CWE23_10265</name>
</gene>
<name>A0AA94JCI4_9GAMM</name>
<sequence length="269" mass="29803">MHKLRNTIFWAAMALGSTAVNAQQNVSFAEVLAHPSQEPDSTLSYGQSAQQRIDVWLNENAYTDVFFIHGGCWLSQYDVQHARAFASALQQQGHQVFAIEYRRTGATGGGWPQTYDDIRQGFAQWLEQRDSNRPLIVAGHSAGGHLALLLGAESDYRNQIDAVIGLAAITDIREYATGDNSCERVTVDFMGGTAEQLPDAYAAANPSTKQAHPNTLLLQGDNDAIVHYRYAHKLKDAQPNVLPDAGHFDWLHPQTPAFKQLLDILQEHH</sequence>
<evidence type="ECO:0000259" key="3">
    <source>
        <dbReference type="Pfam" id="PF20434"/>
    </source>
</evidence>
<keyword evidence="5" id="KW-1185">Reference proteome</keyword>
<feature type="signal peptide" evidence="2">
    <location>
        <begin position="1"/>
        <end position="22"/>
    </location>
</feature>
<dbReference type="InterPro" id="IPR029058">
    <property type="entry name" value="AB_hydrolase_fold"/>
</dbReference>
<dbReference type="AlphaFoldDB" id="A0AA94JCI4"/>
<dbReference type="InterPro" id="IPR049492">
    <property type="entry name" value="BD-FAE-like_dom"/>
</dbReference>
<dbReference type="GO" id="GO:0016787">
    <property type="term" value="F:hydrolase activity"/>
    <property type="evidence" value="ECO:0007669"/>
    <property type="project" value="UniProtKB-KW"/>
</dbReference>
<evidence type="ECO:0000256" key="2">
    <source>
        <dbReference type="SAM" id="SignalP"/>
    </source>
</evidence>